<dbReference type="InterPro" id="IPR003903">
    <property type="entry name" value="UIM_dom"/>
</dbReference>
<dbReference type="InterPro" id="IPR055285">
    <property type="entry name" value="ANKRD13_C"/>
</dbReference>
<comment type="function">
    <text evidence="6">Ubiquitin-binding protein that specifically recognizes and binds 'Lys-63'-linked ubiquitin. Does not bind 'Lys-48'-linked ubiquitin. Positively regulates the internalization of ligand-activated EGFR by binding to the Ub moiety of ubiquitinated EGFR at the cell membrane.</text>
</comment>
<evidence type="ECO:0000256" key="7">
    <source>
        <dbReference type="PROSITE-ProRule" id="PRU00023"/>
    </source>
</evidence>
<keyword evidence="11" id="KW-1185">Reference proteome</keyword>
<dbReference type="PROSITE" id="PS50088">
    <property type="entry name" value="ANK_REPEAT"/>
    <property type="match status" value="1"/>
</dbReference>
<dbReference type="InterPro" id="IPR036770">
    <property type="entry name" value="Ankyrin_rpt-contain_sf"/>
</dbReference>
<protein>
    <recommendedName>
        <fullName evidence="9">Ankyrin repeat domain-containing protein</fullName>
    </recommendedName>
</protein>
<gene>
    <name evidence="10" type="ORF">CYNAS_LOCUS9197</name>
</gene>
<keyword evidence="3" id="KW-1003">Cell membrane</keyword>
<sequence>MNRKLQLEYPLHRLVYLDDVEELKKVLANEEVELEKLDCRGRTPLMLAVTLGHKQCAEELLKKGADADAQNKEMWSVSHEAISYGDPDMVKTVLMHRDHQRSVRGAHGMKESLQTLANSTDFYCEMGWEFASWVPFISRMCPSDTYRIYKQGAKVRIDTTLVGFEASSWKRGNQTYIFRLEEDGAPQFIIIDHEAKTANVQTLRDDEPLDEFAPTESAVELRMTSPISTTFIDVDKIGFERSYRGGLLGWISSTEKTETIDEYECKVFNASNVNLVTKTRKEHLSGEESSRARQEEGSNLLSNLLSTIVRTETSEESTSENLADTGLTVDEYLDPEFPLNGDIGKPKQVTKKSNNFKATLWLAEDFPLSFQEQVMPIVDLMAANSAHFARLHNFIRMQLPAGFPVRIEIPLFHVVSAKITFSQINEPGPFVTPLETMANFKVTAVAIEDDLFEIPASYRTIDDLNTSLWWPEDEQDMSNLHGGASPMYHPSMQQQEEMLLQLAIQESFRTGENAGSGASLGPLIPDALPVYDEEAEEQRQLAVAIEESLRTSGLPPAAADAAPEEAEDSLALALRLSRDEEQRRREEAQKEEEELQRILQLSLVDK</sequence>
<dbReference type="InterPro" id="IPR002110">
    <property type="entry name" value="Ankyrin_rpt"/>
</dbReference>
<dbReference type="Pfam" id="PF12796">
    <property type="entry name" value="Ank_2"/>
    <property type="match status" value="1"/>
</dbReference>
<evidence type="ECO:0000256" key="6">
    <source>
        <dbReference type="ARBA" id="ARBA00024956"/>
    </source>
</evidence>
<evidence type="ECO:0000256" key="2">
    <source>
        <dbReference type="ARBA" id="ARBA00004603"/>
    </source>
</evidence>
<dbReference type="SMART" id="SM00726">
    <property type="entry name" value="UIM"/>
    <property type="match status" value="4"/>
</dbReference>
<comment type="subcellular location">
    <subcellularLocation>
        <location evidence="1">Cell membrane</location>
    </subcellularLocation>
    <subcellularLocation>
        <location evidence="2">Late endosome</location>
    </subcellularLocation>
</comment>
<organism evidence="10 11">
    <name type="scientific">Cylicocyclus nassatus</name>
    <name type="common">Nematode worm</name>
    <dbReference type="NCBI Taxonomy" id="53992"/>
    <lineage>
        <taxon>Eukaryota</taxon>
        <taxon>Metazoa</taxon>
        <taxon>Ecdysozoa</taxon>
        <taxon>Nematoda</taxon>
        <taxon>Chromadorea</taxon>
        <taxon>Rhabditida</taxon>
        <taxon>Rhabditina</taxon>
        <taxon>Rhabditomorpha</taxon>
        <taxon>Strongyloidea</taxon>
        <taxon>Strongylidae</taxon>
        <taxon>Cylicocyclus</taxon>
    </lineage>
</organism>
<evidence type="ECO:0000313" key="10">
    <source>
        <dbReference type="EMBL" id="CAJ0597214.1"/>
    </source>
</evidence>
<dbReference type="EMBL" id="CATQJL010000223">
    <property type="protein sequence ID" value="CAJ0597214.1"/>
    <property type="molecule type" value="Genomic_DNA"/>
</dbReference>
<proteinExistence type="predicted"/>
<keyword evidence="7" id="KW-0040">ANK repeat</keyword>
<feature type="repeat" description="ANK" evidence="7">
    <location>
        <begin position="40"/>
        <end position="72"/>
    </location>
</feature>
<evidence type="ECO:0000256" key="5">
    <source>
        <dbReference type="ARBA" id="ARBA00023136"/>
    </source>
</evidence>
<dbReference type="PANTHER" id="PTHR12447">
    <property type="entry name" value="ANKYRIN REPEAT DOMAIN-CONTAINING PROTEIN 13"/>
    <property type="match status" value="1"/>
</dbReference>
<dbReference type="AlphaFoldDB" id="A0AA36M3D5"/>
<feature type="domain" description="Ankyrin repeat" evidence="9">
    <location>
        <begin position="156"/>
        <end position="459"/>
    </location>
</feature>
<dbReference type="Gene3D" id="1.25.40.20">
    <property type="entry name" value="Ankyrin repeat-containing domain"/>
    <property type="match status" value="1"/>
</dbReference>
<evidence type="ECO:0000256" key="8">
    <source>
        <dbReference type="SAM" id="MobiDB-lite"/>
    </source>
</evidence>
<feature type="region of interest" description="Disordered" evidence="8">
    <location>
        <begin position="577"/>
        <end position="596"/>
    </location>
</feature>
<dbReference type="Pfam" id="PF11904">
    <property type="entry name" value="ANKRD13_C"/>
    <property type="match status" value="1"/>
</dbReference>
<dbReference type="InterPro" id="IPR021832">
    <property type="entry name" value="ANKRD13"/>
</dbReference>
<evidence type="ECO:0000259" key="9">
    <source>
        <dbReference type="Pfam" id="PF11904"/>
    </source>
</evidence>
<reference evidence="10" key="1">
    <citation type="submission" date="2023-07" db="EMBL/GenBank/DDBJ databases">
        <authorList>
            <consortium name="CYATHOMIX"/>
        </authorList>
    </citation>
    <scope>NUCLEOTIDE SEQUENCE</scope>
    <source>
        <strain evidence="10">N/A</strain>
    </source>
</reference>
<dbReference type="SUPFAM" id="SSF48403">
    <property type="entry name" value="Ankyrin repeat"/>
    <property type="match status" value="1"/>
</dbReference>
<dbReference type="GO" id="GO:0005770">
    <property type="term" value="C:late endosome"/>
    <property type="evidence" value="ECO:0007669"/>
    <property type="project" value="UniProtKB-SubCell"/>
</dbReference>
<dbReference type="Proteomes" id="UP001176961">
    <property type="component" value="Unassembled WGS sequence"/>
</dbReference>
<evidence type="ECO:0000256" key="1">
    <source>
        <dbReference type="ARBA" id="ARBA00004236"/>
    </source>
</evidence>
<accession>A0AA36M3D5</accession>
<keyword evidence="4" id="KW-0677">Repeat</keyword>
<dbReference type="GO" id="GO:0005886">
    <property type="term" value="C:plasma membrane"/>
    <property type="evidence" value="ECO:0007669"/>
    <property type="project" value="UniProtKB-SubCell"/>
</dbReference>
<keyword evidence="5" id="KW-0472">Membrane</keyword>
<comment type="caution">
    <text evidence="10">The sequence shown here is derived from an EMBL/GenBank/DDBJ whole genome shotgun (WGS) entry which is preliminary data.</text>
</comment>
<evidence type="ECO:0000256" key="3">
    <source>
        <dbReference type="ARBA" id="ARBA00022475"/>
    </source>
</evidence>
<name>A0AA36M3D5_CYLNA</name>
<dbReference type="PANTHER" id="PTHR12447:SF31">
    <property type="entry name" value="LD31969P"/>
    <property type="match status" value="1"/>
</dbReference>
<evidence type="ECO:0000256" key="4">
    <source>
        <dbReference type="ARBA" id="ARBA00022737"/>
    </source>
</evidence>
<evidence type="ECO:0000313" key="11">
    <source>
        <dbReference type="Proteomes" id="UP001176961"/>
    </source>
</evidence>
<dbReference type="SMART" id="SM00248">
    <property type="entry name" value="ANK"/>
    <property type="match status" value="2"/>
</dbReference>
<feature type="compositionally biased region" description="Basic and acidic residues" evidence="8">
    <location>
        <begin position="577"/>
        <end position="588"/>
    </location>
</feature>
<dbReference type="PROSITE" id="PS50297">
    <property type="entry name" value="ANK_REP_REGION"/>
    <property type="match status" value="1"/>
</dbReference>